<gene>
    <name evidence="2" type="ORF">PH362_02755</name>
</gene>
<feature type="compositionally biased region" description="Polar residues" evidence="1">
    <location>
        <begin position="1"/>
        <end position="12"/>
    </location>
</feature>
<dbReference type="Proteomes" id="UP001212996">
    <property type="component" value="Unassembled WGS sequence"/>
</dbReference>
<dbReference type="AlphaFoldDB" id="A0AAW6BG46"/>
<evidence type="ECO:0000313" key="2">
    <source>
        <dbReference type="EMBL" id="MDB6370912.1"/>
    </source>
</evidence>
<feature type="region of interest" description="Disordered" evidence="1">
    <location>
        <begin position="1"/>
        <end position="40"/>
    </location>
</feature>
<evidence type="ECO:0000256" key="1">
    <source>
        <dbReference type="SAM" id="MobiDB-lite"/>
    </source>
</evidence>
<name>A0AAW6BG46_9GAMM</name>
<protein>
    <submittedName>
        <fullName evidence="2">Uncharacterized protein</fullName>
    </submittedName>
</protein>
<comment type="caution">
    <text evidence="2">The sequence shown here is derived from an EMBL/GenBank/DDBJ whole genome shotgun (WGS) entry which is preliminary data.</text>
</comment>
<dbReference type="RefSeq" id="WP_146748049.1">
    <property type="nucleotide sequence ID" value="NZ_CAWQKC010000255.1"/>
</dbReference>
<reference evidence="2" key="1">
    <citation type="submission" date="2023-01" db="EMBL/GenBank/DDBJ databases">
        <title>Genome sequencing of Photorhabdus bodei 09-20.</title>
        <authorList>
            <person name="Kalindamar S."/>
            <person name="Kumru S."/>
        </authorList>
    </citation>
    <scope>NUCLEOTIDE SEQUENCE</scope>
    <source>
        <strain evidence="2">09-20</strain>
    </source>
</reference>
<feature type="compositionally biased region" description="Polar residues" evidence="1">
    <location>
        <begin position="20"/>
        <end position="34"/>
    </location>
</feature>
<evidence type="ECO:0000313" key="3">
    <source>
        <dbReference type="Proteomes" id="UP001212996"/>
    </source>
</evidence>
<sequence length="68" mass="7542">MTGVSECSQQRGNLKDNGYYRSSNQTNHPTPSQDRNLKSPTLVGMKTLIGLLEKNSQIFAISSQFLPI</sequence>
<accession>A0AAW6BG46</accession>
<dbReference type="EMBL" id="JAQMFO010000002">
    <property type="protein sequence ID" value="MDB6370912.1"/>
    <property type="molecule type" value="Genomic_DNA"/>
</dbReference>
<proteinExistence type="predicted"/>
<organism evidence="2 3">
    <name type="scientific">Photorhabdus bodei</name>
    <dbReference type="NCBI Taxonomy" id="2029681"/>
    <lineage>
        <taxon>Bacteria</taxon>
        <taxon>Pseudomonadati</taxon>
        <taxon>Pseudomonadota</taxon>
        <taxon>Gammaproteobacteria</taxon>
        <taxon>Enterobacterales</taxon>
        <taxon>Morganellaceae</taxon>
        <taxon>Photorhabdus</taxon>
    </lineage>
</organism>